<gene>
    <name evidence="3" type="ORF">MACH26_38990</name>
</gene>
<name>A0AA48HK87_9ALTE</name>
<evidence type="ECO:0000256" key="1">
    <source>
        <dbReference type="SAM" id="Coils"/>
    </source>
</evidence>
<keyword evidence="4" id="KW-1185">Reference proteome</keyword>
<evidence type="ECO:0000313" key="3">
    <source>
        <dbReference type="EMBL" id="BDX08378.1"/>
    </source>
</evidence>
<feature type="coiled-coil region" evidence="1">
    <location>
        <begin position="154"/>
        <end position="244"/>
    </location>
</feature>
<dbReference type="Gene3D" id="6.10.250.3150">
    <property type="match status" value="1"/>
</dbReference>
<dbReference type="CDD" id="cd12797">
    <property type="entry name" value="M23_peptidase"/>
    <property type="match status" value="1"/>
</dbReference>
<dbReference type="SUPFAM" id="SSF51261">
    <property type="entry name" value="Duplicated hybrid motif"/>
    <property type="match status" value="1"/>
</dbReference>
<dbReference type="EMBL" id="AP027272">
    <property type="protein sequence ID" value="BDX08378.1"/>
    <property type="molecule type" value="Genomic_DNA"/>
</dbReference>
<keyword evidence="1" id="KW-0175">Coiled coil</keyword>
<feature type="coiled-coil region" evidence="1">
    <location>
        <begin position="31"/>
        <end position="107"/>
    </location>
</feature>
<dbReference type="PANTHER" id="PTHR21666">
    <property type="entry name" value="PEPTIDASE-RELATED"/>
    <property type="match status" value="1"/>
</dbReference>
<dbReference type="RefSeq" id="WP_338294450.1">
    <property type="nucleotide sequence ID" value="NZ_AP027272.1"/>
</dbReference>
<proteinExistence type="predicted"/>
<feature type="domain" description="M23ase beta-sheet core" evidence="2">
    <location>
        <begin position="285"/>
        <end position="378"/>
    </location>
</feature>
<dbReference type="InterPro" id="IPR050570">
    <property type="entry name" value="Cell_wall_metabolism_enzyme"/>
</dbReference>
<dbReference type="GO" id="GO:0004222">
    <property type="term" value="F:metalloendopeptidase activity"/>
    <property type="evidence" value="ECO:0007669"/>
    <property type="project" value="TreeGrafter"/>
</dbReference>
<dbReference type="Pfam" id="PF01551">
    <property type="entry name" value="Peptidase_M23"/>
    <property type="match status" value="1"/>
</dbReference>
<dbReference type="AlphaFoldDB" id="A0AA48HK87"/>
<dbReference type="PANTHER" id="PTHR21666:SF270">
    <property type="entry name" value="MUREIN HYDROLASE ACTIVATOR ENVC"/>
    <property type="match status" value="1"/>
</dbReference>
<evidence type="ECO:0000259" key="2">
    <source>
        <dbReference type="Pfam" id="PF01551"/>
    </source>
</evidence>
<dbReference type="FunFam" id="2.70.70.10:FF:000003">
    <property type="entry name" value="Murein hydrolase activator EnvC"/>
    <property type="match status" value="1"/>
</dbReference>
<reference evidence="3" key="1">
    <citation type="submission" date="2023-01" db="EMBL/GenBank/DDBJ databases">
        <title>Complete genome sequence of Planctobacterium marinum strain Dej080120_11.</title>
        <authorList>
            <person name="Ueki S."/>
            <person name="Maruyama F."/>
        </authorList>
    </citation>
    <scope>NUCLEOTIDE SEQUENCE</scope>
    <source>
        <strain evidence="3">Dej080120_11</strain>
    </source>
</reference>
<organism evidence="3 4">
    <name type="scientific">Planctobacterium marinum</name>
    <dbReference type="NCBI Taxonomy" id="1631968"/>
    <lineage>
        <taxon>Bacteria</taxon>
        <taxon>Pseudomonadati</taxon>
        <taxon>Pseudomonadota</taxon>
        <taxon>Gammaproteobacteria</taxon>
        <taxon>Alteromonadales</taxon>
        <taxon>Alteromonadaceae</taxon>
        <taxon>Planctobacterium</taxon>
    </lineage>
</organism>
<sequence length="384" mass="43309">MIKTKREQRILLLKPLSLVWLLCLLIAIPGHAQTEEDLKSIQDEIKNRQTDLNAKVRTAESLQAQLRDAELEIAKLTKQSIISSQELKLVQDEQKRLQDKHKQLTAQKQTQLKLLANQIKSAYLAGDHDYTKLLLNQESVGKFERMLVYYQYLNEARKEQIDSFSRLLEQLQETASALEEKKTQIVSLRAKQKAQQEALQQQQKSRETTLAAIQQNIDSEAAQIEQLQINEQQLTNAIAEALAREAARQDIKLSGLRNAKGKLIKPVNGQYRRLFGKRRQGQVRWKGVIFNAPLGRPVSAIHQGKVIFADWLKGMGLVTVIDHGEGYMSLYGHTQALLKQAGDIIEAGETIALVGQSGGQQSPGLYFELRHKGGAINPGNWLDL</sequence>
<dbReference type="Proteomes" id="UP001333710">
    <property type="component" value="Chromosome"/>
</dbReference>
<protein>
    <submittedName>
        <fullName evidence="3">Non-catalytic member of peptidase subfamily M23B</fullName>
    </submittedName>
</protein>
<accession>A0AA48HK87</accession>
<dbReference type="Gene3D" id="2.70.70.10">
    <property type="entry name" value="Glucose Permease (Domain IIA)"/>
    <property type="match status" value="1"/>
</dbReference>
<dbReference type="InterPro" id="IPR016047">
    <property type="entry name" value="M23ase_b-sheet_dom"/>
</dbReference>
<dbReference type="KEGG" id="pmaw:MACH26_38990"/>
<dbReference type="InterPro" id="IPR011055">
    <property type="entry name" value="Dup_hybrid_motif"/>
</dbReference>
<evidence type="ECO:0000313" key="4">
    <source>
        <dbReference type="Proteomes" id="UP001333710"/>
    </source>
</evidence>